<dbReference type="Proteomes" id="UP001058003">
    <property type="component" value="Chromosome"/>
</dbReference>
<dbReference type="AlphaFoldDB" id="A0A9Q9IJB0"/>
<dbReference type="Pfam" id="PF02602">
    <property type="entry name" value="HEM4"/>
    <property type="match status" value="1"/>
</dbReference>
<evidence type="ECO:0000313" key="6">
    <source>
        <dbReference type="Proteomes" id="UP001058003"/>
    </source>
</evidence>
<dbReference type="InterPro" id="IPR039793">
    <property type="entry name" value="UROS/Hem4"/>
</dbReference>
<dbReference type="PROSITE" id="PS51755">
    <property type="entry name" value="OMPR_PHOB"/>
    <property type="match status" value="1"/>
</dbReference>
<dbReference type="InterPro" id="IPR001867">
    <property type="entry name" value="OmpR/PhoB-type_DNA-bd"/>
</dbReference>
<dbReference type="InterPro" id="IPR016032">
    <property type="entry name" value="Sig_transdc_resp-reg_C-effctor"/>
</dbReference>
<dbReference type="Pfam" id="PF00486">
    <property type="entry name" value="Trans_reg_C"/>
    <property type="match status" value="1"/>
</dbReference>
<dbReference type="InterPro" id="IPR003754">
    <property type="entry name" value="4pyrrol_synth_uPrphyn_synth"/>
</dbReference>
<evidence type="ECO:0000256" key="3">
    <source>
        <dbReference type="SAM" id="MobiDB-lite"/>
    </source>
</evidence>
<dbReference type="SMART" id="SM00862">
    <property type="entry name" value="Trans_reg_C"/>
    <property type="match status" value="1"/>
</dbReference>
<dbReference type="GO" id="GO:0004852">
    <property type="term" value="F:uroporphyrinogen-III synthase activity"/>
    <property type="evidence" value="ECO:0007669"/>
    <property type="project" value="UniProtKB-EC"/>
</dbReference>
<evidence type="ECO:0000313" key="5">
    <source>
        <dbReference type="EMBL" id="UWZ54118.1"/>
    </source>
</evidence>
<dbReference type="CDD" id="cd06578">
    <property type="entry name" value="HemD"/>
    <property type="match status" value="1"/>
</dbReference>
<feature type="region of interest" description="Disordered" evidence="3">
    <location>
        <begin position="1"/>
        <end position="35"/>
    </location>
</feature>
<dbReference type="PANTHER" id="PTHR40082">
    <property type="entry name" value="BLR5956 PROTEIN"/>
    <property type="match status" value="1"/>
</dbReference>
<dbReference type="EMBL" id="CP073767">
    <property type="protein sequence ID" value="UWZ54118.1"/>
    <property type="molecule type" value="Genomic_DNA"/>
</dbReference>
<evidence type="ECO:0000259" key="4">
    <source>
        <dbReference type="PROSITE" id="PS51755"/>
    </source>
</evidence>
<evidence type="ECO:0000256" key="1">
    <source>
        <dbReference type="ARBA" id="ARBA00023125"/>
    </source>
</evidence>
<dbReference type="EC" id="4.2.1.75" evidence="5"/>
<sequence length="427" mass="44775">MGSVLARGDAGAQRRCRRERPGAQRSGREPWAQSWLAATPERSGGVVVSASSTLEARPASGEDLPLAGFTVAVTADRRRDELSALLERRGARVVLAPALRIVPVADDTELKAATVSCVDIPPEIVIATTGIGLRGWIEAAEGWGLGEALRSRLSDAYLIARGPKAKGAVRAAGMIEAWSPDTESCDEVLDYLLGGGFPGGIAGRRIALQLHGEPHPEFTTALRDAGAIVVEIPVYRWAPPVDPAPLRRLVDLICSRLVDSVTFTSAPAVSSLLRVAGSEAPDVLEALRTDVLAACVGPVTAAPLKRLGVPVAAPQRARLGALVRILVDELPKRAPTLHVAGAAVTLRGHAAIIDGTLKPLAPGPMAVLRALAASPGRVLSRAALLRELPRGADEHAVEMAVARLRAALGGPAFVQTVVKRGYRLRVD</sequence>
<name>A0A9Q9IJB0_9ACTN</name>
<keyword evidence="5" id="KW-0456">Lyase</keyword>
<dbReference type="InterPro" id="IPR036388">
    <property type="entry name" value="WH-like_DNA-bd_sf"/>
</dbReference>
<dbReference type="CDD" id="cd00383">
    <property type="entry name" value="trans_reg_C"/>
    <property type="match status" value="1"/>
</dbReference>
<dbReference type="Gene3D" id="3.40.50.10090">
    <property type="match status" value="2"/>
</dbReference>
<keyword evidence="6" id="KW-1185">Reference proteome</keyword>
<dbReference type="PANTHER" id="PTHR40082:SF1">
    <property type="entry name" value="BLR5956 PROTEIN"/>
    <property type="match status" value="1"/>
</dbReference>
<accession>A0A9Q9IJB0</accession>
<feature type="domain" description="OmpR/PhoB-type" evidence="4">
    <location>
        <begin position="334"/>
        <end position="426"/>
    </location>
</feature>
<proteinExistence type="predicted"/>
<dbReference type="SUPFAM" id="SSF69618">
    <property type="entry name" value="HemD-like"/>
    <property type="match status" value="1"/>
</dbReference>
<dbReference type="GO" id="GO:0003677">
    <property type="term" value="F:DNA binding"/>
    <property type="evidence" value="ECO:0007669"/>
    <property type="project" value="UniProtKB-UniRule"/>
</dbReference>
<feature type="compositionally biased region" description="Basic and acidic residues" evidence="3">
    <location>
        <begin position="19"/>
        <end position="28"/>
    </location>
</feature>
<gene>
    <name evidence="5" type="ORF">Daura_47895</name>
</gene>
<protein>
    <submittedName>
        <fullName evidence="5">Uroporphyrinogen-III synthase</fullName>
        <ecNumber evidence="5">4.2.1.75</ecNumber>
    </submittedName>
</protein>
<dbReference type="GO" id="GO:0006780">
    <property type="term" value="P:uroporphyrinogen III biosynthetic process"/>
    <property type="evidence" value="ECO:0007669"/>
    <property type="project" value="InterPro"/>
</dbReference>
<dbReference type="Gene3D" id="1.10.10.10">
    <property type="entry name" value="Winged helix-like DNA-binding domain superfamily/Winged helix DNA-binding domain"/>
    <property type="match status" value="1"/>
</dbReference>
<dbReference type="NCBIfam" id="NF005568">
    <property type="entry name" value="PRK07239.1"/>
    <property type="match status" value="1"/>
</dbReference>
<organism evidence="5 6">
    <name type="scientific">Dactylosporangium aurantiacum</name>
    <dbReference type="NCBI Taxonomy" id="35754"/>
    <lineage>
        <taxon>Bacteria</taxon>
        <taxon>Bacillati</taxon>
        <taxon>Actinomycetota</taxon>
        <taxon>Actinomycetes</taxon>
        <taxon>Micromonosporales</taxon>
        <taxon>Micromonosporaceae</taxon>
        <taxon>Dactylosporangium</taxon>
    </lineage>
</organism>
<dbReference type="KEGG" id="daur:Daura_47895"/>
<evidence type="ECO:0000256" key="2">
    <source>
        <dbReference type="PROSITE-ProRule" id="PRU01091"/>
    </source>
</evidence>
<dbReference type="GO" id="GO:0000160">
    <property type="term" value="P:phosphorelay signal transduction system"/>
    <property type="evidence" value="ECO:0007669"/>
    <property type="project" value="InterPro"/>
</dbReference>
<feature type="DNA-binding region" description="OmpR/PhoB-type" evidence="2">
    <location>
        <begin position="334"/>
        <end position="426"/>
    </location>
</feature>
<keyword evidence="1 2" id="KW-0238">DNA-binding</keyword>
<dbReference type="OrthoDB" id="213853at2"/>
<reference evidence="5" key="1">
    <citation type="submission" date="2021-04" db="EMBL/GenBank/DDBJ databases">
        <title>Dactylosporangium aurantiacum NRRL B-8018 full assembly.</title>
        <authorList>
            <person name="Hartkoorn R.C."/>
            <person name="Beaudoing E."/>
            <person name="Hot D."/>
        </authorList>
    </citation>
    <scope>NUCLEOTIDE SEQUENCE</scope>
    <source>
        <strain evidence="5">NRRL B-8018</strain>
    </source>
</reference>
<dbReference type="InterPro" id="IPR036108">
    <property type="entry name" value="4pyrrol_syn_uPrphyn_synt_sf"/>
</dbReference>
<dbReference type="GO" id="GO:0006355">
    <property type="term" value="P:regulation of DNA-templated transcription"/>
    <property type="evidence" value="ECO:0007669"/>
    <property type="project" value="InterPro"/>
</dbReference>
<dbReference type="SUPFAM" id="SSF46894">
    <property type="entry name" value="C-terminal effector domain of the bipartite response regulators"/>
    <property type="match status" value="1"/>
</dbReference>